<dbReference type="Proteomes" id="UP000004358">
    <property type="component" value="Unassembled WGS sequence"/>
</dbReference>
<accession>A3ZXG6</accession>
<dbReference type="EMBL" id="AANZ01000018">
    <property type="protein sequence ID" value="EAQ78756.1"/>
    <property type="molecule type" value="Genomic_DNA"/>
</dbReference>
<gene>
    <name evidence="1" type="ORF">DSM3645_29681</name>
</gene>
<reference evidence="1 2" key="1">
    <citation type="submission" date="2006-02" db="EMBL/GenBank/DDBJ databases">
        <authorList>
            <person name="Amann R."/>
            <person name="Ferriera S."/>
            <person name="Johnson J."/>
            <person name="Kravitz S."/>
            <person name="Halpern A."/>
            <person name="Remington K."/>
            <person name="Beeson K."/>
            <person name="Tran B."/>
            <person name="Rogers Y.-H."/>
            <person name="Friedman R."/>
            <person name="Venter J.C."/>
        </authorList>
    </citation>
    <scope>NUCLEOTIDE SEQUENCE [LARGE SCALE GENOMIC DNA]</scope>
    <source>
        <strain evidence="1 2">DSM 3645</strain>
    </source>
</reference>
<evidence type="ECO:0000313" key="1">
    <source>
        <dbReference type="EMBL" id="EAQ78756.1"/>
    </source>
</evidence>
<comment type="caution">
    <text evidence="1">The sequence shown here is derived from an EMBL/GenBank/DDBJ whole genome shotgun (WGS) entry which is preliminary data.</text>
</comment>
<dbReference type="HOGENOM" id="CLU_3022880_0_0_0"/>
<proteinExistence type="predicted"/>
<name>A3ZXG6_9BACT</name>
<dbReference type="AlphaFoldDB" id="A3ZXG6"/>
<evidence type="ECO:0000313" key="2">
    <source>
        <dbReference type="Proteomes" id="UP000004358"/>
    </source>
</evidence>
<organism evidence="1 2">
    <name type="scientific">Blastopirellula marina DSM 3645</name>
    <dbReference type="NCBI Taxonomy" id="314230"/>
    <lineage>
        <taxon>Bacteria</taxon>
        <taxon>Pseudomonadati</taxon>
        <taxon>Planctomycetota</taxon>
        <taxon>Planctomycetia</taxon>
        <taxon>Pirellulales</taxon>
        <taxon>Pirellulaceae</taxon>
        <taxon>Blastopirellula</taxon>
    </lineage>
</organism>
<dbReference type="STRING" id="314230.DSM3645_29681"/>
<sequence>MEHKINQKMYAFLQVDAEARWDWNAELRYYRLVIPLGVVHIARFLGEHAGLARKF</sequence>
<protein>
    <submittedName>
        <fullName evidence="1">Uncharacterized protein</fullName>
    </submittedName>
</protein>